<dbReference type="SUPFAM" id="SSF52833">
    <property type="entry name" value="Thioredoxin-like"/>
    <property type="match status" value="1"/>
</dbReference>
<accession>A0A382G9A1</accession>
<feature type="domain" description="Thioredoxin" evidence="3">
    <location>
        <begin position="3"/>
        <end position="154"/>
    </location>
</feature>
<dbReference type="EMBL" id="UINC01054300">
    <property type="protein sequence ID" value="SVB71836.1"/>
    <property type="molecule type" value="Genomic_DNA"/>
</dbReference>
<gene>
    <name evidence="4" type="ORF">METZ01_LOCUS224690</name>
</gene>
<dbReference type="InterPro" id="IPR050455">
    <property type="entry name" value="Tpx_Peroxidase_subfamily"/>
</dbReference>
<name>A0A382G9A1_9ZZZZ</name>
<sequence>MPLKIGEEAPDFELDSHLGHKVRLLGFRGIKNVVVVFHPLAWTPVCSNQMQNYESDKKWFDSHETHILALSVDAVPAKVEWAKSLGGISYDLLSDFHPKGLVAESYGVTRDGGITERAIFVVDKSGTIVFAKVYNIPTLPDNAEIRQAVEMLEKTTK</sequence>
<dbReference type="InterPro" id="IPR024706">
    <property type="entry name" value="Peroxiredoxin_AhpC-typ"/>
</dbReference>
<dbReference type="InterPro" id="IPR036249">
    <property type="entry name" value="Thioredoxin-like_sf"/>
</dbReference>
<proteinExistence type="predicted"/>
<dbReference type="PANTHER" id="PTHR43110">
    <property type="entry name" value="THIOL PEROXIDASE"/>
    <property type="match status" value="1"/>
</dbReference>
<dbReference type="Gene3D" id="3.40.30.10">
    <property type="entry name" value="Glutaredoxin"/>
    <property type="match status" value="1"/>
</dbReference>
<dbReference type="PANTHER" id="PTHR43110:SF1">
    <property type="entry name" value="THIOL PEROXIDASE"/>
    <property type="match status" value="1"/>
</dbReference>
<dbReference type="AlphaFoldDB" id="A0A382G9A1"/>
<dbReference type="GO" id="GO:0016491">
    <property type="term" value="F:oxidoreductase activity"/>
    <property type="evidence" value="ECO:0007669"/>
    <property type="project" value="UniProtKB-KW"/>
</dbReference>
<keyword evidence="2" id="KW-0676">Redox-active center</keyword>
<evidence type="ECO:0000313" key="4">
    <source>
        <dbReference type="EMBL" id="SVB71836.1"/>
    </source>
</evidence>
<dbReference type="Pfam" id="PF00578">
    <property type="entry name" value="AhpC-TSA"/>
    <property type="match status" value="1"/>
</dbReference>
<evidence type="ECO:0000259" key="3">
    <source>
        <dbReference type="PROSITE" id="PS51352"/>
    </source>
</evidence>
<dbReference type="InterPro" id="IPR000866">
    <property type="entry name" value="AhpC/TSA"/>
</dbReference>
<reference evidence="4" key="1">
    <citation type="submission" date="2018-05" db="EMBL/GenBank/DDBJ databases">
        <authorList>
            <person name="Lanie J.A."/>
            <person name="Ng W.-L."/>
            <person name="Kazmierczak K.M."/>
            <person name="Andrzejewski T.M."/>
            <person name="Davidsen T.M."/>
            <person name="Wayne K.J."/>
            <person name="Tettelin H."/>
            <person name="Glass J.I."/>
            <person name="Rusch D."/>
            <person name="Podicherti R."/>
            <person name="Tsui H.-C.T."/>
            <person name="Winkler M.E."/>
        </authorList>
    </citation>
    <scope>NUCLEOTIDE SEQUENCE</scope>
</reference>
<evidence type="ECO:0000256" key="1">
    <source>
        <dbReference type="ARBA" id="ARBA00023002"/>
    </source>
</evidence>
<keyword evidence="1" id="KW-0560">Oxidoreductase</keyword>
<dbReference type="GO" id="GO:0016209">
    <property type="term" value="F:antioxidant activity"/>
    <property type="evidence" value="ECO:0007669"/>
    <property type="project" value="InterPro"/>
</dbReference>
<evidence type="ECO:0000256" key="2">
    <source>
        <dbReference type="ARBA" id="ARBA00023284"/>
    </source>
</evidence>
<dbReference type="PIRSF" id="PIRSF000239">
    <property type="entry name" value="AHPC"/>
    <property type="match status" value="1"/>
</dbReference>
<dbReference type="InterPro" id="IPR013766">
    <property type="entry name" value="Thioredoxin_domain"/>
</dbReference>
<organism evidence="4">
    <name type="scientific">marine metagenome</name>
    <dbReference type="NCBI Taxonomy" id="408172"/>
    <lineage>
        <taxon>unclassified sequences</taxon>
        <taxon>metagenomes</taxon>
        <taxon>ecological metagenomes</taxon>
    </lineage>
</organism>
<protein>
    <recommendedName>
        <fullName evidence="3">Thioredoxin domain-containing protein</fullName>
    </recommendedName>
</protein>
<dbReference type="PROSITE" id="PS51352">
    <property type="entry name" value="THIOREDOXIN_2"/>
    <property type="match status" value="1"/>
</dbReference>